<evidence type="ECO:0000313" key="1">
    <source>
        <dbReference type="EMBL" id="PXA04437.1"/>
    </source>
</evidence>
<keyword evidence="2" id="KW-1185">Reference proteome</keyword>
<dbReference type="InterPro" id="IPR011050">
    <property type="entry name" value="Pectin_lyase_fold/virulence"/>
</dbReference>
<dbReference type="EMBL" id="QHJQ01000004">
    <property type="protein sequence ID" value="PXA04437.1"/>
    <property type="molecule type" value="Genomic_DNA"/>
</dbReference>
<accession>A0A317ZJM4</accession>
<organism evidence="1 2">
    <name type="scientific">Coraliomargarita sinensis</name>
    <dbReference type="NCBI Taxonomy" id="2174842"/>
    <lineage>
        <taxon>Bacteria</taxon>
        <taxon>Pseudomonadati</taxon>
        <taxon>Verrucomicrobiota</taxon>
        <taxon>Opitutia</taxon>
        <taxon>Puniceicoccales</taxon>
        <taxon>Coraliomargaritaceae</taxon>
        <taxon>Coraliomargarita</taxon>
    </lineage>
</organism>
<dbReference type="RefSeq" id="WP_110130887.1">
    <property type="nucleotide sequence ID" value="NZ_QHJQ01000004.1"/>
</dbReference>
<dbReference type="Gene3D" id="2.160.20.10">
    <property type="entry name" value="Single-stranded right-handed beta-helix, Pectin lyase-like"/>
    <property type="match status" value="1"/>
</dbReference>
<dbReference type="InParanoid" id="A0A317ZJM4"/>
<gene>
    <name evidence="1" type="ORF">DDZ13_07860</name>
</gene>
<dbReference type="SUPFAM" id="SSF51126">
    <property type="entry name" value="Pectin lyase-like"/>
    <property type="match status" value="1"/>
</dbReference>
<dbReference type="InterPro" id="IPR012334">
    <property type="entry name" value="Pectin_lyas_fold"/>
</dbReference>
<proteinExistence type="predicted"/>
<comment type="caution">
    <text evidence="1">The sequence shown here is derived from an EMBL/GenBank/DDBJ whole genome shotgun (WGS) entry which is preliminary data.</text>
</comment>
<evidence type="ECO:0000313" key="2">
    <source>
        <dbReference type="Proteomes" id="UP000247099"/>
    </source>
</evidence>
<name>A0A317ZJM4_9BACT</name>
<protein>
    <submittedName>
        <fullName evidence="1">Uncharacterized protein</fullName>
    </submittedName>
</protein>
<sequence length="696" mass="76035">MSEKSPSTPKNRAISLLSLLFILMIALGAYLYSSTGPIDSATEAKSISSGEAPVEEVRAGAPKSIKQALEARFGIKAFHRNYSFDDPTYAVTYTPEEKEAQRKAGAALKEEIQAAIDSGETSYTATPGFYRFADGGIGFRNAENFTLNIADCDFMIEAGGFISIKDSNDIMVKGPCTVDSADYKYVHGRIESLDDGIATVYVPEGYDIDGLSQKNHRLIFDSQGYGLEQHQAKYSDPKSIGNRRVEVRLGSGKAVQVGNIVVMKKSGGAASTLSIRGSDGVYIDGIDSYVGGGWDAKSGSKNLTFKNIRLRPAPGTNRIFGGSAGQFLVPDGDVLFDGCEFGAHTDDGINLYLPFHITYKQTAPDLVLVAGRSDLNVGDTLEFRDYRTGKKQTAVISKIKSASSETTDQIKSDWDDFEDEVGSRSQNGAIRRSYHVHLERPVQVTPWSWVFKVGGPGSGPDSVTVRNSYFHDASAEPITMKAAKQTLIENCVFIRNRDEFHAGAHFYWWEGPPANNVTVRNSVFVATPMKLQDVGVLRFSLPGWNLQPGATALENITVENNSFYGINAPAVQAANVDNLVVRNNYIELSEIYFNGGGRSQVGKCAIHLDSVSNGLVTGNVIKMLDPKRQGTAILTKHLSSTQIRDNQIIHLGPVAPHVVTFRREFQGPARIFTGRGSLDLLDLRQRLSGLDHRRFE</sequence>
<dbReference type="Proteomes" id="UP000247099">
    <property type="component" value="Unassembled WGS sequence"/>
</dbReference>
<dbReference type="AlphaFoldDB" id="A0A317ZJM4"/>
<reference evidence="1 2" key="1">
    <citation type="submission" date="2018-05" db="EMBL/GenBank/DDBJ databases">
        <title>Coraliomargarita sinensis sp. nov., isolated from a marine solar saltern.</title>
        <authorList>
            <person name="Zhou L.Y."/>
        </authorList>
    </citation>
    <scope>NUCLEOTIDE SEQUENCE [LARGE SCALE GENOMIC DNA]</scope>
    <source>
        <strain evidence="1 2">WN38</strain>
    </source>
</reference>